<proteinExistence type="predicted"/>
<dbReference type="AlphaFoldDB" id="A0A511NA55"/>
<feature type="binding site" evidence="1">
    <location>
        <position position="328"/>
    </location>
    <ligand>
        <name>Zn(2+)</name>
        <dbReference type="ChEBI" id="CHEBI:29105"/>
    </ligand>
</feature>
<sequence length="413" mass="44424">MQSEHLMRGMDQTIEKCLNAKAIGDGLPAGPGSSGLLTGQAGIAVFLNEMAQLDNSRVLEKASRDHFAAILSVIPEQFLKVPLPDPSLVSGLSGIALALVMASRDGTRYQKVLSEIDRHLLPLIHRYVAYCHSHPMHVRLYDLLYGLSGMLLYTLSRPGPEALAASEAIAEYFDSRTRAAVSPLQGFAIEQTQQSTPRHAKLYPRPTVDLGLAHGVAGVVASLALALMAQPTLKARFAPTLHLLTEGLVDQRLNNGEGAWPSHWTPEMPLQEHVPARIAWCYGIPGIASALRLSSEALDASQYRAIALEVLTGITPGLSSLTTSNLCHGSAGLLQVVERFGDPQLMPLASQLRSMTLAQHDDLAPYGFWSEADPVSGQVASMPLLLEGALGVWLALTHSELPNPLWDRALALA</sequence>
<feature type="binding site" evidence="1">
    <location>
        <position position="281"/>
    </location>
    <ligand>
        <name>Zn(2+)</name>
        <dbReference type="ChEBI" id="CHEBI:29105"/>
    </ligand>
</feature>
<keyword evidence="1" id="KW-0862">Zinc</keyword>
<organism evidence="2 3">
    <name type="scientific">Deinococcus cellulosilyticus (strain DSM 18568 / NBRC 106333 / KACC 11606 / 5516J-15)</name>
    <dbReference type="NCBI Taxonomy" id="1223518"/>
    <lineage>
        <taxon>Bacteria</taxon>
        <taxon>Thermotogati</taxon>
        <taxon>Deinococcota</taxon>
        <taxon>Deinococci</taxon>
        <taxon>Deinococcales</taxon>
        <taxon>Deinococcaceae</taxon>
        <taxon>Deinococcus</taxon>
    </lineage>
</organism>
<dbReference type="Gene3D" id="1.50.10.20">
    <property type="match status" value="1"/>
</dbReference>
<keyword evidence="3" id="KW-1185">Reference proteome</keyword>
<dbReference type="SMART" id="SM01260">
    <property type="entry name" value="LANC_like"/>
    <property type="match status" value="1"/>
</dbReference>
<dbReference type="InterPro" id="IPR007822">
    <property type="entry name" value="LANC-like"/>
</dbReference>
<comment type="caution">
    <text evidence="2">The sequence shown here is derived from an EMBL/GenBank/DDBJ whole genome shotgun (WGS) entry which is preliminary data.</text>
</comment>
<dbReference type="GO" id="GO:0031179">
    <property type="term" value="P:peptide modification"/>
    <property type="evidence" value="ECO:0007669"/>
    <property type="project" value="InterPro"/>
</dbReference>
<dbReference type="CDD" id="cd04793">
    <property type="entry name" value="LanC"/>
    <property type="match status" value="1"/>
</dbReference>
<dbReference type="SUPFAM" id="SSF158745">
    <property type="entry name" value="LanC-like"/>
    <property type="match status" value="1"/>
</dbReference>
<dbReference type="PRINTS" id="PR01955">
    <property type="entry name" value="LANCFRANKIA"/>
</dbReference>
<evidence type="ECO:0000256" key="1">
    <source>
        <dbReference type="PIRSR" id="PIRSR607822-1"/>
    </source>
</evidence>
<dbReference type="Pfam" id="PF05147">
    <property type="entry name" value="LANC_like"/>
    <property type="match status" value="1"/>
</dbReference>
<keyword evidence="1" id="KW-0479">Metal-binding</keyword>
<evidence type="ECO:0000313" key="3">
    <source>
        <dbReference type="Proteomes" id="UP000321306"/>
    </source>
</evidence>
<accession>A0A511NA55</accession>
<dbReference type="GO" id="GO:0046872">
    <property type="term" value="F:metal ion binding"/>
    <property type="evidence" value="ECO:0007669"/>
    <property type="project" value="UniProtKB-KW"/>
</dbReference>
<dbReference type="Proteomes" id="UP000321306">
    <property type="component" value="Unassembled WGS sequence"/>
</dbReference>
<dbReference type="PRINTS" id="PR01950">
    <property type="entry name" value="LANCSUPER"/>
</dbReference>
<dbReference type="EMBL" id="BJXB01000033">
    <property type="protein sequence ID" value="GEM49378.1"/>
    <property type="molecule type" value="Genomic_DNA"/>
</dbReference>
<evidence type="ECO:0000313" key="2">
    <source>
        <dbReference type="EMBL" id="GEM49378.1"/>
    </source>
</evidence>
<dbReference type="InterPro" id="IPR033889">
    <property type="entry name" value="LanC"/>
</dbReference>
<name>A0A511NA55_DEIC1</name>
<protein>
    <submittedName>
        <fullName evidence="2">Uncharacterized protein</fullName>
    </submittedName>
</protein>
<reference evidence="2 3" key="1">
    <citation type="submission" date="2019-07" db="EMBL/GenBank/DDBJ databases">
        <title>Whole genome shotgun sequence of Deinococcus cellulosilyticus NBRC 106333.</title>
        <authorList>
            <person name="Hosoyama A."/>
            <person name="Uohara A."/>
            <person name="Ohji S."/>
            <person name="Ichikawa N."/>
        </authorList>
    </citation>
    <scope>NUCLEOTIDE SEQUENCE [LARGE SCALE GENOMIC DNA]</scope>
    <source>
        <strain evidence="2 3">NBRC 106333</strain>
    </source>
</reference>
<gene>
    <name evidence="2" type="ORF">DC3_50130</name>
</gene>
<feature type="binding site" evidence="1">
    <location>
        <position position="327"/>
    </location>
    <ligand>
        <name>Zn(2+)</name>
        <dbReference type="ChEBI" id="CHEBI:29105"/>
    </ligand>
</feature>